<gene>
    <name evidence="2" type="primary">gpM_1</name>
    <name evidence="2" type="ORF">NCTC129_02994</name>
</gene>
<dbReference type="InterPro" id="IPR007048">
    <property type="entry name" value="IraD/Gp25-like"/>
</dbReference>
<dbReference type="SUPFAM" id="SSF160719">
    <property type="entry name" value="gpW/gp25-like"/>
    <property type="match status" value="1"/>
</dbReference>
<dbReference type="Pfam" id="PF04965">
    <property type="entry name" value="GPW_gp25"/>
    <property type="match status" value="1"/>
</dbReference>
<organism evidence="2 3">
    <name type="scientific">Salmonella enterica I</name>
    <dbReference type="NCBI Taxonomy" id="59201"/>
    <lineage>
        <taxon>Bacteria</taxon>
        <taxon>Pseudomonadati</taxon>
        <taxon>Pseudomonadota</taxon>
        <taxon>Gammaproteobacteria</taxon>
        <taxon>Enterobacterales</taxon>
        <taxon>Enterobacteriaceae</taxon>
        <taxon>Salmonella</taxon>
    </lineage>
</organism>
<evidence type="ECO:0000313" key="3">
    <source>
        <dbReference type="Proteomes" id="UP000282086"/>
    </source>
</evidence>
<accession>A0A447N0I4</accession>
<reference evidence="2 3" key="1">
    <citation type="submission" date="2018-12" db="EMBL/GenBank/DDBJ databases">
        <authorList>
            <consortium name="Pathogen Informatics"/>
        </authorList>
    </citation>
    <scope>NUCLEOTIDE SEQUENCE [LARGE SCALE GENOMIC DNA]</scope>
    <source>
        <strain evidence="2 3">NCTC129</strain>
    </source>
</reference>
<dbReference type="EMBL" id="LR134140">
    <property type="protein sequence ID" value="VDZ96808.1"/>
    <property type="molecule type" value="Genomic_DNA"/>
</dbReference>
<protein>
    <submittedName>
        <fullName evidence="2">Baseplate assembly protein</fullName>
    </submittedName>
</protein>
<name>A0A447N0I4_SALET</name>
<feature type="domain" description="IraD/Gp25-like" evidence="1">
    <location>
        <begin position="18"/>
        <end position="63"/>
    </location>
</feature>
<evidence type="ECO:0000313" key="2">
    <source>
        <dbReference type="EMBL" id="VDZ96808.1"/>
    </source>
</evidence>
<sequence length="85" mass="9571">MTARYLGMNRNTGLAISDSEHISQSMRDILLTPVGSRVMRREYGSLLSALIDMPQNPALRLQIMVACYSRDPEMGTTHQAYLNQL</sequence>
<dbReference type="Gene3D" id="3.10.450.40">
    <property type="match status" value="1"/>
</dbReference>
<evidence type="ECO:0000259" key="1">
    <source>
        <dbReference type="Pfam" id="PF04965"/>
    </source>
</evidence>
<dbReference type="Proteomes" id="UP000282086">
    <property type="component" value="Chromosome"/>
</dbReference>
<dbReference type="AlphaFoldDB" id="A0A447N0I4"/>
<proteinExistence type="predicted"/>